<reference evidence="1 2" key="1">
    <citation type="submission" date="2008-10" db="EMBL/GenBank/DDBJ databases">
        <authorList>
            <person name="Qin X."/>
            <person name="Bachman B."/>
            <person name="Battles P."/>
            <person name="Bell A."/>
            <person name="Bess C."/>
            <person name="Bickham C."/>
            <person name="Chaboub L."/>
            <person name="Chen D."/>
            <person name="Coyle M."/>
            <person name="Deiros D.R."/>
            <person name="Dinh H."/>
            <person name="Forbes L."/>
            <person name="Fowler G."/>
            <person name="Francisco L."/>
            <person name="Fu Q."/>
            <person name="Gubbala S."/>
            <person name="Hale W."/>
            <person name="Han Y."/>
            <person name="Hemphill L."/>
            <person name="Highlander S.K."/>
            <person name="Hirani K."/>
            <person name="Hogues M."/>
            <person name="Jackson L."/>
            <person name="Jakkamsetti A."/>
            <person name="Javaid M."/>
            <person name="Jiang H."/>
            <person name="Korchina V."/>
            <person name="Kovar C."/>
            <person name="Lara F."/>
            <person name="Lee S."/>
            <person name="Mata R."/>
            <person name="Mathew T."/>
            <person name="Moen C."/>
            <person name="Morales K."/>
            <person name="Munidasa M."/>
            <person name="Nazareth L."/>
            <person name="Ngo R."/>
            <person name="Nguyen L."/>
            <person name="Okwuonu G."/>
            <person name="Ongeri F."/>
            <person name="Patil S."/>
            <person name="Petrosino J."/>
            <person name="Pham C."/>
            <person name="Pham P."/>
            <person name="Pu L.-L."/>
            <person name="Puazo M."/>
            <person name="Raj R."/>
            <person name="Reid J."/>
            <person name="Rouhana J."/>
            <person name="Saada N."/>
            <person name="Shang Y."/>
            <person name="Simmons D."/>
            <person name="Thornton R."/>
            <person name="Warren J."/>
            <person name="Weissenberger G."/>
            <person name="Zhang J."/>
            <person name="Zhang L."/>
            <person name="Zhou C."/>
            <person name="Zhu D."/>
            <person name="Muzny D."/>
            <person name="Worley K."/>
            <person name="Gibbs R."/>
        </authorList>
    </citation>
    <scope>NUCLEOTIDE SEQUENCE [LARGE SCALE GENOMIC DNA]</scope>
    <source>
        <strain evidence="1 2">ATCC 51172</strain>
    </source>
</reference>
<keyword evidence="2" id="KW-1185">Reference proteome</keyword>
<dbReference type="HOGENOM" id="CLU_2821675_0_0_9"/>
<dbReference type="EMBL" id="ABYO01000194">
    <property type="protein sequence ID" value="EEI86414.1"/>
    <property type="molecule type" value="Genomic_DNA"/>
</dbReference>
<sequence length="66" mass="7334">MENNLLKQGLCYTNTFAEDKLLVPREWSPGGGNGRGFKGDPMREHPALAAKSDETFPRGPLFTKIQ</sequence>
<dbReference type="Proteomes" id="UP000005984">
    <property type="component" value="Unassembled WGS sequence"/>
</dbReference>
<organism evidence="1 2">
    <name type="scientific">Anaerococcus lactolyticus ATCC 51172</name>
    <dbReference type="NCBI Taxonomy" id="525254"/>
    <lineage>
        <taxon>Bacteria</taxon>
        <taxon>Bacillati</taxon>
        <taxon>Bacillota</taxon>
        <taxon>Tissierellia</taxon>
        <taxon>Tissierellales</taxon>
        <taxon>Peptoniphilaceae</taxon>
        <taxon>Anaerococcus</taxon>
    </lineage>
</organism>
<name>C2BFC8_9FIRM</name>
<accession>C2BFC8</accession>
<evidence type="ECO:0000313" key="1">
    <source>
        <dbReference type="EMBL" id="EEI86414.1"/>
    </source>
</evidence>
<dbReference type="AlphaFoldDB" id="C2BFC8"/>
<gene>
    <name evidence="1" type="ORF">HMPREF0072_1048</name>
</gene>
<protein>
    <submittedName>
        <fullName evidence="1">Uncharacterized protein</fullName>
    </submittedName>
</protein>
<proteinExistence type="predicted"/>
<evidence type="ECO:0000313" key="2">
    <source>
        <dbReference type="Proteomes" id="UP000005984"/>
    </source>
</evidence>
<comment type="caution">
    <text evidence="1">The sequence shown here is derived from an EMBL/GenBank/DDBJ whole genome shotgun (WGS) entry which is preliminary data.</text>
</comment>